<dbReference type="GO" id="GO:0035091">
    <property type="term" value="F:phosphatidylinositol binding"/>
    <property type="evidence" value="ECO:0007669"/>
    <property type="project" value="TreeGrafter"/>
</dbReference>
<dbReference type="InterPro" id="IPR053227">
    <property type="entry name" value="TRPL-trafficking_regulator"/>
</dbReference>
<evidence type="ECO:0000313" key="1">
    <source>
        <dbReference type="EMBL" id="KAE9524197.1"/>
    </source>
</evidence>
<dbReference type="Proteomes" id="UP000475862">
    <property type="component" value="Unassembled WGS sequence"/>
</dbReference>
<sequence length="182" mass="20865">MHEGVLKSIRESKSKNRIFIEKVLSERLSVVLTVEPFFMGVNMPPLYMNLQIAAFIIHSERSDECIDFTMISNLYEICQNCEKSPCGGKTTGQSKLCTFFEILGWKVYRVPETANFLLSGGIKFSDLSEDQVDTFQRKSSQNLAVYTSQQLFNTLFNGVQHLNIVIDYFNFQKTRESTTLKC</sequence>
<dbReference type="GO" id="GO:0045494">
    <property type="term" value="P:photoreceptor cell maintenance"/>
    <property type="evidence" value="ECO:0007669"/>
    <property type="project" value="TreeGrafter"/>
</dbReference>
<dbReference type="AlphaFoldDB" id="A0A6G0T2R5"/>
<dbReference type="EMBL" id="VYZN01000071">
    <property type="protein sequence ID" value="KAE9524197.1"/>
    <property type="molecule type" value="Genomic_DNA"/>
</dbReference>
<gene>
    <name evidence="1" type="ORF">AGLY_015442</name>
</gene>
<evidence type="ECO:0000313" key="2">
    <source>
        <dbReference type="Proteomes" id="UP000475862"/>
    </source>
</evidence>
<reference evidence="1 2" key="1">
    <citation type="submission" date="2019-08" db="EMBL/GenBank/DDBJ databases">
        <title>The genome of the soybean aphid Biotype 1, its phylome, world population structure and adaptation to the North American continent.</title>
        <authorList>
            <person name="Giordano R."/>
            <person name="Donthu R.K."/>
            <person name="Hernandez A.G."/>
            <person name="Wright C.L."/>
            <person name="Zimin A.V."/>
        </authorList>
    </citation>
    <scope>NUCLEOTIDE SEQUENCE [LARGE SCALE GENOMIC DNA]</scope>
    <source>
        <tissue evidence="1">Whole aphids</tissue>
    </source>
</reference>
<keyword evidence="2" id="KW-1185">Reference proteome</keyword>
<name>A0A6G0T2R5_APHGL</name>
<dbReference type="GO" id="GO:0070300">
    <property type="term" value="F:phosphatidic acid binding"/>
    <property type="evidence" value="ECO:0007669"/>
    <property type="project" value="TreeGrafter"/>
</dbReference>
<dbReference type="GO" id="GO:0005525">
    <property type="term" value="F:GTP binding"/>
    <property type="evidence" value="ECO:0007669"/>
    <property type="project" value="TreeGrafter"/>
</dbReference>
<organism evidence="1 2">
    <name type="scientific">Aphis glycines</name>
    <name type="common">Soybean aphid</name>
    <dbReference type="NCBI Taxonomy" id="307491"/>
    <lineage>
        <taxon>Eukaryota</taxon>
        <taxon>Metazoa</taxon>
        <taxon>Ecdysozoa</taxon>
        <taxon>Arthropoda</taxon>
        <taxon>Hexapoda</taxon>
        <taxon>Insecta</taxon>
        <taxon>Pterygota</taxon>
        <taxon>Neoptera</taxon>
        <taxon>Paraneoptera</taxon>
        <taxon>Hemiptera</taxon>
        <taxon>Sternorrhyncha</taxon>
        <taxon>Aphidomorpha</taxon>
        <taxon>Aphidoidea</taxon>
        <taxon>Aphididae</taxon>
        <taxon>Aphidini</taxon>
        <taxon>Aphis</taxon>
        <taxon>Aphis</taxon>
    </lineage>
</organism>
<dbReference type="PANTHER" id="PTHR34932:SF1">
    <property type="entry name" value="TRPL TRANSLOCATION DEFECT PROTEIN 14"/>
    <property type="match status" value="1"/>
</dbReference>
<accession>A0A6G0T2R5</accession>
<dbReference type="PANTHER" id="PTHR34932">
    <property type="entry name" value="TRPL TRANSLOCATION DEFECT PROTEIN 14"/>
    <property type="match status" value="1"/>
</dbReference>
<protein>
    <submittedName>
        <fullName evidence="1">Uncharacterized protein</fullName>
    </submittedName>
</protein>
<comment type="caution">
    <text evidence="1">The sequence shown here is derived from an EMBL/GenBank/DDBJ whole genome shotgun (WGS) entry which is preliminary data.</text>
</comment>
<dbReference type="OrthoDB" id="6375174at2759"/>
<proteinExistence type="predicted"/>